<accession>A0A9X0I2D2</accession>
<dbReference type="PANTHER" id="PTHR11319">
    <property type="entry name" value="G PROTEIN-COUPLED RECEPTOR-RELATED"/>
    <property type="match status" value="1"/>
</dbReference>
<evidence type="ECO:0000259" key="3">
    <source>
        <dbReference type="Pfam" id="PF13229"/>
    </source>
</evidence>
<feature type="compositionally biased region" description="Basic and acidic residues" evidence="1">
    <location>
        <begin position="61"/>
        <end position="95"/>
    </location>
</feature>
<keyword evidence="2" id="KW-0472">Membrane</keyword>
<sequence>MSNYLANNDDRSTPKRRRKLWVASGVAGLTGVVSIAAVGVAGAGAVGGSNGVKWSTTQQVSRDDAQGEAEHHGKKAEHDGKKRDRDRHDERAREVPCDSDKLIEAITLANNRNGATLKLAEHCTYKLTRHDKWGNGLPKITQPITLKGDKTKIERDATAKPFRILNVGPGGELTLKGLTIKGGQTAPAKKVSAPEPRETWSQFSGSGEATDAVQGGKPLVTALQAAPKAPAAPPAEIDAAAAPATAQVDGEQEWQSEGQVETEGDWEPGRFDGAGLLVQPGGRADVHNTEFVDNQSGASGGAVANYGQTLLDESRVVDNTAFLFGGGILNVGVLKIEKSLVKHNQAIIGGAGVSNGLVKFKPYKGKLHHAGIDNGTLYVEKSEIEGNETTGFGGGILDIGGQTSVKHSKVSDNTALIAGGGILAAKKSQLTLAHSAVVKNSTAGVGGGLAVVDWSTATVDDSVIKDNVAGFFGAGLFNDDSKTTLRDTEVTGNRAVGPYATGAGIFNKGGWVYLTKTKVAHNTATNKPGGVFTTNDGVVLDDKSVITDNRPTNCLGSPVIPDGCFG</sequence>
<feature type="domain" description="Right handed beta helix" evidence="3">
    <location>
        <begin position="382"/>
        <end position="504"/>
    </location>
</feature>
<dbReference type="Proteomes" id="UP000053246">
    <property type="component" value="Unassembled WGS sequence"/>
</dbReference>
<organism evidence="4 5">
    <name type="scientific">Micromonospora maris</name>
    <dbReference type="NCBI Taxonomy" id="1003110"/>
    <lineage>
        <taxon>Bacteria</taxon>
        <taxon>Bacillati</taxon>
        <taxon>Actinomycetota</taxon>
        <taxon>Actinomycetes</taxon>
        <taxon>Micromonosporales</taxon>
        <taxon>Micromonosporaceae</taxon>
        <taxon>Micromonospora</taxon>
    </lineage>
</organism>
<dbReference type="EMBL" id="LMWI01000002">
    <property type="protein sequence ID" value="KUJ45497.1"/>
    <property type="molecule type" value="Genomic_DNA"/>
</dbReference>
<feature type="transmembrane region" description="Helical" evidence="2">
    <location>
        <begin position="20"/>
        <end position="46"/>
    </location>
</feature>
<dbReference type="PANTHER" id="PTHR11319:SF35">
    <property type="entry name" value="OUTER MEMBRANE PROTEIN PMPC-RELATED"/>
    <property type="match status" value="1"/>
</dbReference>
<feature type="region of interest" description="Disordered" evidence="1">
    <location>
        <begin position="186"/>
        <end position="213"/>
    </location>
</feature>
<evidence type="ECO:0000313" key="4">
    <source>
        <dbReference type="EMBL" id="KUJ45497.1"/>
    </source>
</evidence>
<reference evidence="4 5" key="1">
    <citation type="submission" date="2015-10" db="EMBL/GenBank/DDBJ databases">
        <authorList>
            <person name="Ju K.-S."/>
            <person name="Doroghazi J.R."/>
            <person name="Metcalf W.W."/>
        </authorList>
    </citation>
    <scope>NUCLEOTIDE SEQUENCE [LARGE SCALE GENOMIC DNA]</scope>
    <source>
        <strain evidence="4 5">NRRL B-24793</strain>
    </source>
</reference>
<dbReference type="Pfam" id="PF13229">
    <property type="entry name" value="Beta_helix"/>
    <property type="match status" value="1"/>
</dbReference>
<gene>
    <name evidence="4" type="ORF">ADL17_20810</name>
</gene>
<dbReference type="RefSeq" id="WP_013734896.1">
    <property type="nucleotide sequence ID" value="NZ_LMWI01000002.1"/>
</dbReference>
<proteinExistence type="predicted"/>
<evidence type="ECO:0000313" key="5">
    <source>
        <dbReference type="Proteomes" id="UP000053246"/>
    </source>
</evidence>
<dbReference type="AlphaFoldDB" id="A0A9X0I2D2"/>
<evidence type="ECO:0000256" key="1">
    <source>
        <dbReference type="SAM" id="MobiDB-lite"/>
    </source>
</evidence>
<dbReference type="SUPFAM" id="SSF51126">
    <property type="entry name" value="Pectin lyase-like"/>
    <property type="match status" value="1"/>
</dbReference>
<keyword evidence="5" id="KW-1185">Reference proteome</keyword>
<dbReference type="InterPro" id="IPR039448">
    <property type="entry name" value="Beta_helix"/>
</dbReference>
<evidence type="ECO:0000256" key="2">
    <source>
        <dbReference type="SAM" id="Phobius"/>
    </source>
</evidence>
<dbReference type="InterPro" id="IPR011050">
    <property type="entry name" value="Pectin_lyase_fold/virulence"/>
</dbReference>
<comment type="caution">
    <text evidence="4">The sequence shown here is derived from an EMBL/GenBank/DDBJ whole genome shotgun (WGS) entry which is preliminary data.</text>
</comment>
<feature type="region of interest" description="Disordered" evidence="1">
    <location>
        <begin position="47"/>
        <end position="95"/>
    </location>
</feature>
<protein>
    <recommendedName>
        <fullName evidence="3">Right handed beta helix domain-containing protein</fullName>
    </recommendedName>
</protein>
<keyword evidence="2" id="KW-0812">Transmembrane</keyword>
<dbReference type="OMA" id="PVWTDRA"/>
<keyword evidence="2" id="KW-1133">Transmembrane helix</keyword>
<name>A0A9X0I2D2_9ACTN</name>